<proteinExistence type="predicted"/>
<dbReference type="OrthoDB" id="2498029at2759"/>
<protein>
    <recommendedName>
        <fullName evidence="2">Serine aminopeptidase S33 domain-containing protein</fullName>
    </recommendedName>
</protein>
<feature type="region of interest" description="Disordered" evidence="1">
    <location>
        <begin position="323"/>
        <end position="342"/>
    </location>
</feature>
<dbReference type="Gene3D" id="3.40.50.1820">
    <property type="entry name" value="alpha/beta hydrolase"/>
    <property type="match status" value="1"/>
</dbReference>
<dbReference type="Pfam" id="PF12146">
    <property type="entry name" value="Hydrolase_4"/>
    <property type="match status" value="2"/>
</dbReference>
<accession>A0A835WKF6</accession>
<dbReference type="Proteomes" id="UP000613740">
    <property type="component" value="Unassembled WGS sequence"/>
</dbReference>
<evidence type="ECO:0000259" key="2">
    <source>
        <dbReference type="Pfam" id="PF12146"/>
    </source>
</evidence>
<keyword evidence="4" id="KW-1185">Reference proteome</keyword>
<dbReference type="InterPro" id="IPR029058">
    <property type="entry name" value="AB_hydrolase_fold"/>
</dbReference>
<dbReference type="AlphaFoldDB" id="A0A835WKF6"/>
<feature type="domain" description="Serine aminopeptidase S33" evidence="2">
    <location>
        <begin position="26"/>
        <end position="107"/>
    </location>
</feature>
<name>A0A835WKF6_9CHLO</name>
<evidence type="ECO:0000313" key="3">
    <source>
        <dbReference type="EMBL" id="KAG2449042.1"/>
    </source>
</evidence>
<dbReference type="SUPFAM" id="SSF53474">
    <property type="entry name" value="alpha/beta-Hydrolases"/>
    <property type="match status" value="1"/>
</dbReference>
<dbReference type="InterPro" id="IPR051044">
    <property type="entry name" value="MAG_DAG_Lipase"/>
</dbReference>
<dbReference type="InterPro" id="IPR022742">
    <property type="entry name" value="Hydrolase_4"/>
</dbReference>
<evidence type="ECO:0000313" key="4">
    <source>
        <dbReference type="Proteomes" id="UP000613740"/>
    </source>
</evidence>
<feature type="domain" description="Serine aminopeptidase S33" evidence="2">
    <location>
        <begin position="130"/>
        <end position="302"/>
    </location>
</feature>
<dbReference type="EMBL" id="JAEHOD010000015">
    <property type="protein sequence ID" value="KAG2449042.1"/>
    <property type="molecule type" value="Genomic_DNA"/>
</dbReference>
<organism evidence="3 4">
    <name type="scientific">Chlamydomonas schloesseri</name>
    <dbReference type="NCBI Taxonomy" id="2026947"/>
    <lineage>
        <taxon>Eukaryota</taxon>
        <taxon>Viridiplantae</taxon>
        <taxon>Chlorophyta</taxon>
        <taxon>core chlorophytes</taxon>
        <taxon>Chlorophyceae</taxon>
        <taxon>CS clade</taxon>
        <taxon>Chlamydomonadales</taxon>
        <taxon>Chlamydomonadaceae</taxon>
        <taxon>Chlamydomonas</taxon>
    </lineage>
</organism>
<feature type="compositionally biased region" description="Gly residues" evidence="1">
    <location>
        <begin position="330"/>
        <end position="342"/>
    </location>
</feature>
<dbReference type="PANTHER" id="PTHR11614">
    <property type="entry name" value="PHOSPHOLIPASE-RELATED"/>
    <property type="match status" value="1"/>
</dbReference>
<comment type="caution">
    <text evidence="3">The sequence shown here is derived from an EMBL/GenBank/DDBJ whole genome shotgun (WGS) entry which is preliminary data.</text>
</comment>
<gene>
    <name evidence="3" type="ORF">HYH02_005793</name>
</gene>
<reference evidence="3" key="1">
    <citation type="journal article" date="2020" name="bioRxiv">
        <title>Comparative genomics of Chlamydomonas.</title>
        <authorList>
            <person name="Craig R.J."/>
            <person name="Hasan A.R."/>
            <person name="Ness R.W."/>
            <person name="Keightley P.D."/>
        </authorList>
    </citation>
    <scope>NUCLEOTIDE SEQUENCE</scope>
    <source>
        <strain evidence="3">CCAP 11/173</strain>
    </source>
</reference>
<evidence type="ECO:0000256" key="1">
    <source>
        <dbReference type="SAM" id="MobiDB-lite"/>
    </source>
</evidence>
<sequence length="342" mass="35193">MAPITGVFVNSRKQKLHTLKYPAKGKAVAQLFLHHGLAEHSGRYDNVCQTLADQGIEVNTFDAHGHGRSEPTDAGGRAFIGNYKHLVDDMCDFMDHIHKEESAAAAAPAAAGGGAAAGAAAPAGDAAAAAAAPGGKLPVFVLGHSMGGLVAALTALRRQEQLAGVMLHSPALDVEWNPVLRVQAAVGGIMSALVPHAKLVPAVRPEDMSQDPAVVASYVSDPLNTQGNVRARTGNEMLRGFAEVGKNASKLQLPVYVSHGTKDACTSAAASRRFVEGPGGVSSADKTFRSVGGGYHELLHGPEWRDCTAHIADWIKAHAAGKEAASGKGAEQGSGSGSGSKL</sequence>